<evidence type="ECO:0000313" key="10">
    <source>
        <dbReference type="Proteomes" id="UP000320048"/>
    </source>
</evidence>
<feature type="transmembrane region" description="Helical" evidence="7">
    <location>
        <begin position="226"/>
        <end position="246"/>
    </location>
</feature>
<gene>
    <name evidence="9" type="ORF">E6H04_03245</name>
</gene>
<feature type="transmembrane region" description="Helical" evidence="7">
    <location>
        <begin position="252"/>
        <end position="275"/>
    </location>
</feature>
<dbReference type="InterPro" id="IPR051393">
    <property type="entry name" value="ABC_transporter_permease"/>
</dbReference>
<evidence type="ECO:0000256" key="5">
    <source>
        <dbReference type="ARBA" id="ARBA00022989"/>
    </source>
</evidence>
<organism evidence="9 10">
    <name type="scientific">Candidatus Segetimicrobium genomatis</name>
    <dbReference type="NCBI Taxonomy" id="2569760"/>
    <lineage>
        <taxon>Bacteria</taxon>
        <taxon>Bacillati</taxon>
        <taxon>Candidatus Sysuimicrobiota</taxon>
        <taxon>Candidatus Sysuimicrobiia</taxon>
        <taxon>Candidatus Sysuimicrobiales</taxon>
        <taxon>Candidatus Segetimicrobiaceae</taxon>
        <taxon>Candidatus Segetimicrobium</taxon>
    </lineage>
</organism>
<dbReference type="CDD" id="cd06261">
    <property type="entry name" value="TM_PBP2"/>
    <property type="match status" value="1"/>
</dbReference>
<sequence>MRRILTPYLFLLPALGLLAAFTFYPVALGTVLSLFEYNVIAPPRFAGLANFRALWSDRYFWIALENSVTYLAVVPVLQGCAILLALWVHRSARGLGWLRAAYYLPVVTSIVVVGMLWRWLYDDAGLVNYLLLQLRLLHGPVHWLSDPGIALYAVMFVTLWKGLGYYMVIYLAGLEAIPPTFAEAAAIDGAGPAQQLWRVTLPLLRPSILLATTLSAISALRVFEEVYVMTGGGPIYATYTMFYYMFDQAFGALHLGYAAAIGVVLAAVTIGLSVANFKLLREGGLAYY</sequence>
<dbReference type="GO" id="GO:0005886">
    <property type="term" value="C:plasma membrane"/>
    <property type="evidence" value="ECO:0007669"/>
    <property type="project" value="UniProtKB-SubCell"/>
</dbReference>
<keyword evidence="2 7" id="KW-0813">Transport</keyword>
<feature type="transmembrane region" description="Helical" evidence="7">
    <location>
        <begin position="141"/>
        <end position="160"/>
    </location>
</feature>
<reference evidence="9 10" key="1">
    <citation type="journal article" date="2019" name="Nat. Microbiol.">
        <title>Mediterranean grassland soil C-N compound turnover is dependent on rainfall and depth, and is mediated by genomically divergent microorganisms.</title>
        <authorList>
            <person name="Diamond S."/>
            <person name="Andeer P.F."/>
            <person name="Li Z."/>
            <person name="Crits-Christoph A."/>
            <person name="Burstein D."/>
            <person name="Anantharaman K."/>
            <person name="Lane K.R."/>
            <person name="Thomas B.C."/>
            <person name="Pan C."/>
            <person name="Northen T.R."/>
            <person name="Banfield J.F."/>
        </authorList>
    </citation>
    <scope>NUCLEOTIDE SEQUENCE [LARGE SCALE GENOMIC DNA]</scope>
    <source>
        <strain evidence="9">NP_7</strain>
    </source>
</reference>
<comment type="subcellular location">
    <subcellularLocation>
        <location evidence="1 7">Cell membrane</location>
        <topology evidence="1 7">Multi-pass membrane protein</topology>
    </subcellularLocation>
</comment>
<evidence type="ECO:0000256" key="6">
    <source>
        <dbReference type="ARBA" id="ARBA00023136"/>
    </source>
</evidence>
<dbReference type="PROSITE" id="PS50928">
    <property type="entry name" value="ABC_TM1"/>
    <property type="match status" value="1"/>
</dbReference>
<dbReference type="Proteomes" id="UP000320048">
    <property type="component" value="Unassembled WGS sequence"/>
</dbReference>
<comment type="caution">
    <text evidence="9">The sequence shown here is derived from an EMBL/GenBank/DDBJ whole genome shotgun (WGS) entry which is preliminary data.</text>
</comment>
<keyword evidence="6 7" id="KW-0472">Membrane</keyword>
<dbReference type="InterPro" id="IPR035906">
    <property type="entry name" value="MetI-like_sf"/>
</dbReference>
<dbReference type="Pfam" id="PF00528">
    <property type="entry name" value="BPD_transp_1"/>
    <property type="match status" value="1"/>
</dbReference>
<feature type="transmembrane region" description="Helical" evidence="7">
    <location>
        <begin position="100"/>
        <end position="121"/>
    </location>
</feature>
<dbReference type="PANTHER" id="PTHR30193:SF44">
    <property type="entry name" value="LACTOSE TRANSPORT SYSTEM PERMEASE PROTEIN LACF"/>
    <property type="match status" value="1"/>
</dbReference>
<evidence type="ECO:0000256" key="4">
    <source>
        <dbReference type="ARBA" id="ARBA00022692"/>
    </source>
</evidence>
<dbReference type="PANTHER" id="PTHR30193">
    <property type="entry name" value="ABC TRANSPORTER PERMEASE PROTEIN"/>
    <property type="match status" value="1"/>
</dbReference>
<comment type="similarity">
    <text evidence="7">Belongs to the binding-protein-dependent transport system permease family.</text>
</comment>
<evidence type="ECO:0000256" key="2">
    <source>
        <dbReference type="ARBA" id="ARBA00022448"/>
    </source>
</evidence>
<keyword evidence="3" id="KW-1003">Cell membrane</keyword>
<evidence type="ECO:0000313" key="9">
    <source>
        <dbReference type="EMBL" id="TMI83326.1"/>
    </source>
</evidence>
<dbReference type="AlphaFoldDB" id="A0A537JJM9"/>
<name>A0A537JJM9_9BACT</name>
<evidence type="ECO:0000256" key="7">
    <source>
        <dbReference type="RuleBase" id="RU363032"/>
    </source>
</evidence>
<feature type="transmembrane region" description="Helical" evidence="7">
    <location>
        <begin position="68"/>
        <end position="88"/>
    </location>
</feature>
<dbReference type="SUPFAM" id="SSF161098">
    <property type="entry name" value="MetI-like"/>
    <property type="match status" value="1"/>
</dbReference>
<accession>A0A537JJM9</accession>
<dbReference type="GO" id="GO:0055085">
    <property type="term" value="P:transmembrane transport"/>
    <property type="evidence" value="ECO:0007669"/>
    <property type="project" value="InterPro"/>
</dbReference>
<keyword evidence="4 7" id="KW-0812">Transmembrane</keyword>
<dbReference type="InterPro" id="IPR000515">
    <property type="entry name" value="MetI-like"/>
</dbReference>
<keyword evidence="5 7" id="KW-1133">Transmembrane helix</keyword>
<evidence type="ECO:0000256" key="1">
    <source>
        <dbReference type="ARBA" id="ARBA00004651"/>
    </source>
</evidence>
<evidence type="ECO:0000259" key="8">
    <source>
        <dbReference type="PROSITE" id="PS50928"/>
    </source>
</evidence>
<feature type="domain" description="ABC transmembrane type-1" evidence="8">
    <location>
        <begin position="65"/>
        <end position="276"/>
    </location>
</feature>
<evidence type="ECO:0000256" key="3">
    <source>
        <dbReference type="ARBA" id="ARBA00022475"/>
    </source>
</evidence>
<protein>
    <submittedName>
        <fullName evidence="9">Sugar ABC transporter permease</fullName>
    </submittedName>
</protein>
<dbReference type="Gene3D" id="1.10.3720.10">
    <property type="entry name" value="MetI-like"/>
    <property type="match status" value="1"/>
</dbReference>
<proteinExistence type="inferred from homology"/>
<dbReference type="EMBL" id="VBAO01000079">
    <property type="protein sequence ID" value="TMI83326.1"/>
    <property type="molecule type" value="Genomic_DNA"/>
</dbReference>